<dbReference type="AlphaFoldDB" id="A0A370X7W2"/>
<dbReference type="Gene3D" id="3.40.50.150">
    <property type="entry name" value="Vaccinia Virus protein VP39"/>
    <property type="match status" value="1"/>
</dbReference>
<keyword evidence="1" id="KW-0808">Transferase</keyword>
<gene>
    <name evidence="1" type="ORF">DWU98_00685</name>
</gene>
<keyword evidence="2" id="KW-1185">Reference proteome</keyword>
<dbReference type="InterPro" id="IPR029063">
    <property type="entry name" value="SAM-dependent_MTases_sf"/>
</dbReference>
<dbReference type="Proteomes" id="UP000254258">
    <property type="component" value="Unassembled WGS sequence"/>
</dbReference>
<dbReference type="CDD" id="cd02440">
    <property type="entry name" value="AdoMet_MTases"/>
    <property type="match status" value="1"/>
</dbReference>
<reference evidence="1 2" key="1">
    <citation type="submission" date="2018-07" db="EMBL/GenBank/DDBJ databases">
        <title>Dyella monticola sp. nov. and Dyella psychrodurans sp. nov. isolated from monsoon evergreen broad-leaved forest soil of Dinghu Mountain, China.</title>
        <authorList>
            <person name="Gao Z."/>
            <person name="Qiu L."/>
        </authorList>
    </citation>
    <scope>NUCLEOTIDE SEQUENCE [LARGE SCALE GENOMIC DNA]</scope>
    <source>
        <strain evidence="1 2">4G-K06</strain>
    </source>
</reference>
<comment type="caution">
    <text evidence="1">The sequence shown here is derived from an EMBL/GenBank/DDBJ whole genome shotgun (WGS) entry which is preliminary data.</text>
</comment>
<evidence type="ECO:0000313" key="2">
    <source>
        <dbReference type="Proteomes" id="UP000254258"/>
    </source>
</evidence>
<accession>A0A370X7W2</accession>
<dbReference type="SUPFAM" id="SSF53335">
    <property type="entry name" value="S-adenosyl-L-methionine-dependent methyltransferases"/>
    <property type="match status" value="1"/>
</dbReference>
<organism evidence="1 2">
    <name type="scientific">Dyella monticola</name>
    <dbReference type="NCBI Taxonomy" id="1927958"/>
    <lineage>
        <taxon>Bacteria</taxon>
        <taxon>Pseudomonadati</taxon>
        <taxon>Pseudomonadota</taxon>
        <taxon>Gammaproteobacteria</taxon>
        <taxon>Lysobacterales</taxon>
        <taxon>Rhodanobacteraceae</taxon>
        <taxon>Dyella</taxon>
    </lineage>
</organism>
<dbReference type="GO" id="GO:0008168">
    <property type="term" value="F:methyltransferase activity"/>
    <property type="evidence" value="ECO:0007669"/>
    <property type="project" value="UniProtKB-KW"/>
</dbReference>
<dbReference type="OrthoDB" id="323463at2"/>
<dbReference type="EMBL" id="QRBE01000001">
    <property type="protein sequence ID" value="RDS84524.1"/>
    <property type="molecule type" value="Genomic_DNA"/>
</dbReference>
<keyword evidence="1" id="KW-0489">Methyltransferase</keyword>
<protein>
    <submittedName>
        <fullName evidence="1">Class I SAM-dependent methyltransferase</fullName>
    </submittedName>
</protein>
<evidence type="ECO:0000313" key="1">
    <source>
        <dbReference type="EMBL" id="RDS84524.1"/>
    </source>
</evidence>
<dbReference type="Pfam" id="PF13489">
    <property type="entry name" value="Methyltransf_23"/>
    <property type="match status" value="1"/>
</dbReference>
<sequence length="267" mass="30681">MTTSSPKITHLDFLQKVRSKELSQVLTYFPSAENNGTRRAVLEIGAGTGQQAKTIKDLGYDVTAIDIPSSHYYNDRIFDVIDYDGRAIPVATGSIDVVFSSTVLEHVREIDDLLQETIRIMAKDAIAVHVLPTSAWRLWGIVGHYLWLIRRMLAYTFSKVKRRGERVFSNASPRKPTSLREWLGTFFPLRHGERGVTVTEAYYYSRYWWKRKFSEHGLRIIKIEGNHIFYSSANALGVNLNIKIRTWLSYLFGSACNIYVLKRDPEI</sequence>
<dbReference type="GO" id="GO:0032259">
    <property type="term" value="P:methylation"/>
    <property type="evidence" value="ECO:0007669"/>
    <property type="project" value="UniProtKB-KW"/>
</dbReference>
<dbReference type="RefSeq" id="WP_115493558.1">
    <property type="nucleotide sequence ID" value="NZ_QRBE01000001.1"/>
</dbReference>
<name>A0A370X7W2_9GAMM</name>
<proteinExistence type="predicted"/>